<evidence type="ECO:0000256" key="6">
    <source>
        <dbReference type="RuleBase" id="RU003435"/>
    </source>
</evidence>
<keyword evidence="3 6" id="KW-0378">Hydrolase</keyword>
<reference evidence="8 9" key="1">
    <citation type="submission" date="2018-01" db="EMBL/GenBank/DDBJ databases">
        <title>A novel member of the phylum Bacteroidetes isolated from glacier ice.</title>
        <authorList>
            <person name="Liu Q."/>
            <person name="Xin Y.-H."/>
        </authorList>
    </citation>
    <scope>NUCLEOTIDE SEQUENCE [LARGE SCALE GENOMIC DNA]</scope>
    <source>
        <strain evidence="8 9">RB1R16</strain>
    </source>
</reference>
<dbReference type="Proteomes" id="UP000239872">
    <property type="component" value="Unassembled WGS sequence"/>
</dbReference>
<dbReference type="AlphaFoldDB" id="A0A2S7SZE3"/>
<proteinExistence type="inferred from homology"/>
<dbReference type="InterPro" id="IPR001567">
    <property type="entry name" value="Pept_M3A_M3B_dom"/>
</dbReference>
<dbReference type="PANTHER" id="PTHR11804:SF48">
    <property type="entry name" value="PUTATIVE-RELATED"/>
    <property type="match status" value="1"/>
</dbReference>
<dbReference type="SUPFAM" id="SSF55486">
    <property type="entry name" value="Metalloproteases ('zincins'), catalytic domain"/>
    <property type="match status" value="1"/>
</dbReference>
<comment type="cofactor">
    <cofactor evidence="6">
        <name>Zn(2+)</name>
        <dbReference type="ChEBI" id="CHEBI:29105"/>
    </cofactor>
    <text evidence="6">Binds 1 zinc ion.</text>
</comment>
<feature type="domain" description="Peptidase M3A/M3B catalytic" evidence="7">
    <location>
        <begin position="177"/>
        <end position="562"/>
    </location>
</feature>
<dbReference type="OrthoDB" id="9762795at2"/>
<comment type="caution">
    <text evidence="8">The sequence shown here is derived from an EMBL/GenBank/DDBJ whole genome shotgun (WGS) entry which is preliminary data.</text>
</comment>
<evidence type="ECO:0000256" key="2">
    <source>
        <dbReference type="ARBA" id="ARBA00022723"/>
    </source>
</evidence>
<gene>
    <name evidence="8" type="ORF">CJD36_009360</name>
</gene>
<dbReference type="InterPro" id="IPR011976">
    <property type="entry name" value="Pept_M3B_oligopep-rel"/>
</dbReference>
<organism evidence="8 9">
    <name type="scientific">Flavipsychrobacter stenotrophus</name>
    <dbReference type="NCBI Taxonomy" id="2077091"/>
    <lineage>
        <taxon>Bacteria</taxon>
        <taxon>Pseudomonadati</taxon>
        <taxon>Bacteroidota</taxon>
        <taxon>Chitinophagia</taxon>
        <taxon>Chitinophagales</taxon>
        <taxon>Chitinophagaceae</taxon>
        <taxon>Flavipsychrobacter</taxon>
    </lineage>
</organism>
<dbReference type="GO" id="GO:0004222">
    <property type="term" value="F:metalloendopeptidase activity"/>
    <property type="evidence" value="ECO:0007669"/>
    <property type="project" value="InterPro"/>
</dbReference>
<evidence type="ECO:0000256" key="3">
    <source>
        <dbReference type="ARBA" id="ARBA00022801"/>
    </source>
</evidence>
<evidence type="ECO:0000256" key="1">
    <source>
        <dbReference type="ARBA" id="ARBA00022670"/>
    </source>
</evidence>
<dbReference type="NCBIfam" id="TIGR02289">
    <property type="entry name" value="M3_not_pepF"/>
    <property type="match status" value="1"/>
</dbReference>
<dbReference type="GO" id="GO:0046872">
    <property type="term" value="F:metal ion binding"/>
    <property type="evidence" value="ECO:0007669"/>
    <property type="project" value="UniProtKB-UniRule"/>
</dbReference>
<evidence type="ECO:0000313" key="8">
    <source>
        <dbReference type="EMBL" id="PQJ11987.1"/>
    </source>
</evidence>
<keyword evidence="4 6" id="KW-0862">Zinc</keyword>
<dbReference type="RefSeq" id="WP_105038867.1">
    <property type="nucleotide sequence ID" value="NZ_PPSL01000002.1"/>
</dbReference>
<keyword evidence="5 6" id="KW-0482">Metalloprotease</keyword>
<comment type="similarity">
    <text evidence="6">Belongs to the peptidase M3 family.</text>
</comment>
<protein>
    <submittedName>
        <fullName evidence="8">M3 family oligoendopeptidase</fullName>
    </submittedName>
</protein>
<dbReference type="Gene3D" id="1.10.1370.30">
    <property type="match status" value="1"/>
</dbReference>
<dbReference type="GO" id="GO:0006518">
    <property type="term" value="P:peptide metabolic process"/>
    <property type="evidence" value="ECO:0007669"/>
    <property type="project" value="TreeGrafter"/>
</dbReference>
<dbReference type="PANTHER" id="PTHR11804">
    <property type="entry name" value="PROTEASE M3 THIMET OLIGOPEPTIDASE-RELATED"/>
    <property type="match status" value="1"/>
</dbReference>
<dbReference type="GO" id="GO:0006508">
    <property type="term" value="P:proteolysis"/>
    <property type="evidence" value="ECO:0007669"/>
    <property type="project" value="UniProtKB-KW"/>
</dbReference>
<sequence>MTKQFAPIEKTPRTFLPDDFKVTDWASLQPWFDELLARELPTKADLEHWLRDISELEAVISEDACWRQINMTLDTTNKAYEEAFTFFCMEIEPKMKPYGFELNKKLLANPFEKELDSQQYFPYLRNVDNSIKLYREENVQLQADMSIQAQQFGVISGAMSIEMDGKEYTMQQAAKFLQNPDRTLREAAFTKMAERRLQDKDKLNDLFNTLIGLRQQIAVNAGFDNYRDYKFRELGRFDYTVDDCFAFHAAVKEHILPLQAMLTNFRKSRLGLDVMKPWDADAEPVGTQPLQPFHGGKELSDKAVEVFNKLRPYFSGCLQTMQEMKRMDLESRKGKAPGGYNCPLAETGVPFIFMNAAGTMGDVITMMHEGGHAVHSFLSHHQPLSAFKEYPMEIAELASMSMELFTMEHWDIFFADSKELDRARLEEMERVISVLPWIATIDKFQHWIYTHVGHTNDERKAAWLEILNEFSTGIVDWTGFEDYRAHSWQKQLHLFEVPFYYIEYGIAQLGAIAMWRQYRQNKEQALDNYMAALSLGYTKTLKELYSTAGIKFDLSPAYVKELADFVVPVLNDMGVSK</sequence>
<evidence type="ECO:0000259" key="7">
    <source>
        <dbReference type="Pfam" id="PF01432"/>
    </source>
</evidence>
<keyword evidence="9" id="KW-1185">Reference proteome</keyword>
<evidence type="ECO:0000256" key="5">
    <source>
        <dbReference type="ARBA" id="ARBA00023049"/>
    </source>
</evidence>
<accession>A0A2S7SZE3</accession>
<dbReference type="EMBL" id="PPSL01000002">
    <property type="protein sequence ID" value="PQJ11987.1"/>
    <property type="molecule type" value="Genomic_DNA"/>
</dbReference>
<keyword evidence="2 6" id="KW-0479">Metal-binding</keyword>
<evidence type="ECO:0000256" key="4">
    <source>
        <dbReference type="ARBA" id="ARBA00022833"/>
    </source>
</evidence>
<dbReference type="InterPro" id="IPR045090">
    <property type="entry name" value="Pept_M3A_M3B"/>
</dbReference>
<dbReference type="CDD" id="cd09606">
    <property type="entry name" value="M3B_PepF"/>
    <property type="match status" value="1"/>
</dbReference>
<name>A0A2S7SZE3_9BACT</name>
<keyword evidence="1 6" id="KW-0645">Protease</keyword>
<dbReference type="Pfam" id="PF01432">
    <property type="entry name" value="Peptidase_M3"/>
    <property type="match status" value="1"/>
</dbReference>
<evidence type="ECO:0000313" key="9">
    <source>
        <dbReference type="Proteomes" id="UP000239872"/>
    </source>
</evidence>